<dbReference type="Gene3D" id="3.40.50.410">
    <property type="entry name" value="von Willebrand factor, type A domain"/>
    <property type="match status" value="1"/>
</dbReference>
<dbReference type="STRING" id="398512.Bccel_5186"/>
<comment type="caution">
    <text evidence="3">The sequence shown here is derived from an EMBL/GenBank/DDBJ whole genome shotgun (WGS) entry which is preliminary data.</text>
</comment>
<evidence type="ECO:0000256" key="1">
    <source>
        <dbReference type="SAM" id="SignalP"/>
    </source>
</evidence>
<dbReference type="OrthoDB" id="9805121at2"/>
<dbReference type="SMART" id="SM00327">
    <property type="entry name" value="VWA"/>
    <property type="match status" value="1"/>
</dbReference>
<dbReference type="EMBL" id="LGTC01000001">
    <property type="protein sequence ID" value="KNY29909.1"/>
    <property type="molecule type" value="Genomic_DNA"/>
</dbReference>
<feature type="signal peptide" evidence="1">
    <location>
        <begin position="1"/>
        <end position="21"/>
    </location>
</feature>
<feature type="chain" id="PRO_5038836214" description="VWFA domain-containing protein" evidence="1">
    <location>
        <begin position="22"/>
        <end position="521"/>
    </location>
</feature>
<dbReference type="PANTHER" id="PTHR10579:SF43">
    <property type="entry name" value="ZINC FINGER (C3HC4-TYPE RING FINGER) FAMILY PROTEIN"/>
    <property type="match status" value="1"/>
</dbReference>
<dbReference type="InterPro" id="IPR036465">
    <property type="entry name" value="vWFA_dom_sf"/>
</dbReference>
<organism evidence="3 4">
    <name type="scientific">Pseudobacteroides cellulosolvens ATCC 35603 = DSM 2933</name>
    <dbReference type="NCBI Taxonomy" id="398512"/>
    <lineage>
        <taxon>Bacteria</taxon>
        <taxon>Bacillati</taxon>
        <taxon>Bacillota</taxon>
        <taxon>Clostridia</taxon>
        <taxon>Eubacteriales</taxon>
        <taxon>Oscillospiraceae</taxon>
        <taxon>Pseudobacteroides</taxon>
    </lineage>
</organism>
<gene>
    <name evidence="3" type="ORF">Bccel_5186</name>
</gene>
<dbReference type="AlphaFoldDB" id="A0A0L6JW06"/>
<dbReference type="eggNOG" id="COG2304">
    <property type="taxonomic scope" value="Bacteria"/>
</dbReference>
<evidence type="ECO:0000313" key="3">
    <source>
        <dbReference type="EMBL" id="KNY29909.1"/>
    </source>
</evidence>
<evidence type="ECO:0000313" key="4">
    <source>
        <dbReference type="Proteomes" id="UP000036923"/>
    </source>
</evidence>
<name>A0A0L6JW06_9FIRM</name>
<dbReference type="RefSeq" id="WP_050753838.1">
    <property type="nucleotide sequence ID" value="NZ_JQKC01000022.1"/>
</dbReference>
<dbReference type="PANTHER" id="PTHR10579">
    <property type="entry name" value="CALCIUM-ACTIVATED CHLORIDE CHANNEL REGULATOR"/>
    <property type="match status" value="1"/>
</dbReference>
<proteinExistence type="predicted"/>
<evidence type="ECO:0000259" key="2">
    <source>
        <dbReference type="PROSITE" id="PS50234"/>
    </source>
</evidence>
<feature type="domain" description="VWFA" evidence="2">
    <location>
        <begin position="174"/>
        <end position="355"/>
    </location>
</feature>
<dbReference type="InterPro" id="IPR051266">
    <property type="entry name" value="CLCR"/>
</dbReference>
<dbReference type="Pfam" id="PF12450">
    <property type="entry name" value="vWF_A"/>
    <property type="match status" value="1"/>
</dbReference>
<dbReference type="Pfam" id="PF00092">
    <property type="entry name" value="VWA"/>
    <property type="match status" value="1"/>
</dbReference>
<sequence length="521" mass="57994" precursor="true">MKKTIRKIVLLMAAITLVANMSGCGGSSSEAPDGVWDSSNRSTQNDYSNIGNFGNTGNSVNGESKFSGTYYEDYGVNPDTSVTEDSQSTFALDVDTASYTKVRNYIERGVLPPKESVRVEEFINYFKRHYTPPTNDTFSIYTEVAPSLSKKGYHVMEVGVQGKEVSLGEKKDSVLTFVIDVSGSMNMDNRLGLVKQSLDILVDQLGENDSIGIVVYGTDGRTLLEHTSAANKRLIKEKIDELEPEGSTNASEGLRLGYKMADKNFRDNANNRIILCTDGVANQGLTDAEDILKTIEDYSAKGVTLSSIGFGMDNYNDIFLEKLADKGDGNYSYIDTLDEAKKIFTNELTSVLQVIAKDAKAQVEFDKNSVETYRLIGYENRSIKDKDFEKDSIDAGEIGAGHAVTALYELKLKEDVRDDLAVVKLRYKDPQTYKVDEVSKTVKASEVKKDFYSSTPRFRFINMVSQFAENLRSSEYSSVSIKQIYDFLKNDESKLVASDEDKEFIELVRKASNIGSNKQRE</sequence>
<keyword evidence="1" id="KW-0732">Signal</keyword>
<dbReference type="InterPro" id="IPR021908">
    <property type="entry name" value="YfbK_C"/>
</dbReference>
<dbReference type="SUPFAM" id="SSF53300">
    <property type="entry name" value="vWA-like"/>
    <property type="match status" value="1"/>
</dbReference>
<keyword evidence="4" id="KW-1185">Reference proteome</keyword>
<dbReference type="PROSITE" id="PS50234">
    <property type="entry name" value="VWFA"/>
    <property type="match status" value="1"/>
</dbReference>
<dbReference type="InterPro" id="IPR022156">
    <property type="entry name" value="Uncharacterised_YfbK_N"/>
</dbReference>
<protein>
    <recommendedName>
        <fullName evidence="2">VWFA domain-containing protein</fullName>
    </recommendedName>
</protein>
<dbReference type="Proteomes" id="UP000036923">
    <property type="component" value="Unassembled WGS sequence"/>
</dbReference>
<dbReference type="InterPro" id="IPR002035">
    <property type="entry name" value="VWF_A"/>
</dbReference>
<accession>A0A0L6JW06</accession>
<dbReference type="Pfam" id="PF12034">
    <property type="entry name" value="YfbK_C"/>
    <property type="match status" value="1"/>
</dbReference>
<dbReference type="PATRIC" id="fig|398512.5.peg.5436"/>
<reference evidence="4" key="1">
    <citation type="submission" date="2015-07" db="EMBL/GenBank/DDBJ databases">
        <title>Near-Complete Genome Sequence of the Cellulolytic Bacterium Bacteroides (Pseudobacteroides) cellulosolvens ATCC 35603.</title>
        <authorList>
            <person name="Dassa B."/>
            <person name="Utturkar S.M."/>
            <person name="Klingeman D.M."/>
            <person name="Hurt R.A."/>
            <person name="Keller M."/>
            <person name="Xu J."/>
            <person name="Reddy Y.H.K."/>
            <person name="Borovok I."/>
            <person name="Grinberg I.R."/>
            <person name="Lamed R."/>
            <person name="Zhivin O."/>
            <person name="Bayer E.A."/>
            <person name="Brown S.D."/>
        </authorList>
    </citation>
    <scope>NUCLEOTIDE SEQUENCE [LARGE SCALE GENOMIC DNA]</scope>
    <source>
        <strain evidence="4">DSM 2933</strain>
    </source>
</reference>